<gene>
    <name evidence="11" type="ORF">BHK69_19010</name>
</gene>
<keyword evidence="5" id="KW-0571">Peptide transport</keyword>
<evidence type="ECO:0000313" key="11">
    <source>
        <dbReference type="EMBL" id="AOO82253.1"/>
    </source>
</evidence>
<dbReference type="KEGG" id="bvv:BHK69_19010"/>
<reference evidence="11 12" key="1">
    <citation type="journal article" date="2015" name="Antonie Van Leeuwenhoek">
        <title>Bosea vaviloviae sp. nov., a new species of slow-growing rhizobia isolated from nodules of the relict species Vavilovia formosa (Stev.) Fed.</title>
        <authorList>
            <person name="Safronova V.I."/>
            <person name="Kuznetsova I.G."/>
            <person name="Sazanova A.L."/>
            <person name="Kimeklis A.K."/>
            <person name="Belimov A.A."/>
            <person name="Andronov E.E."/>
            <person name="Pinaev A.G."/>
            <person name="Chizhevskaya E.P."/>
            <person name="Pukhaev A.R."/>
            <person name="Popov K.P."/>
            <person name="Willems A."/>
            <person name="Tikhonovich I.A."/>
        </authorList>
    </citation>
    <scope>NUCLEOTIDE SEQUENCE [LARGE SCALE GENOMIC DNA]</scope>
    <source>
        <strain evidence="11 12">Vaf18</strain>
    </source>
</reference>
<dbReference type="Proteomes" id="UP000094969">
    <property type="component" value="Chromosome"/>
</dbReference>
<evidence type="ECO:0000256" key="4">
    <source>
        <dbReference type="ARBA" id="ARBA00022692"/>
    </source>
</evidence>
<keyword evidence="6" id="KW-0653">Protein transport</keyword>
<keyword evidence="7 9" id="KW-1133">Transmembrane helix</keyword>
<protein>
    <submittedName>
        <fullName evidence="11">ABC transporter permease</fullName>
    </submittedName>
</protein>
<keyword evidence="8 9" id="KW-0472">Membrane</keyword>
<dbReference type="EMBL" id="CP017147">
    <property type="protein sequence ID" value="AOO82253.1"/>
    <property type="molecule type" value="Genomic_DNA"/>
</dbReference>
<keyword evidence="2 9" id="KW-0813">Transport</keyword>
<dbReference type="STRING" id="1526658.BHK69_19010"/>
<dbReference type="PROSITE" id="PS50928">
    <property type="entry name" value="ABC_TM1"/>
    <property type="match status" value="1"/>
</dbReference>
<dbReference type="GO" id="GO:0005886">
    <property type="term" value="C:plasma membrane"/>
    <property type="evidence" value="ECO:0007669"/>
    <property type="project" value="UniProtKB-SubCell"/>
</dbReference>
<dbReference type="InterPro" id="IPR000515">
    <property type="entry name" value="MetI-like"/>
</dbReference>
<dbReference type="PANTHER" id="PTHR43386:SF1">
    <property type="entry name" value="D,D-DIPEPTIDE TRANSPORT SYSTEM PERMEASE PROTEIN DDPC-RELATED"/>
    <property type="match status" value="1"/>
</dbReference>
<dbReference type="CDD" id="cd06261">
    <property type="entry name" value="TM_PBP2"/>
    <property type="match status" value="1"/>
</dbReference>
<feature type="transmembrane region" description="Helical" evidence="9">
    <location>
        <begin position="36"/>
        <end position="59"/>
    </location>
</feature>
<accession>A0A1D7U4E9</accession>
<feature type="transmembrane region" description="Helical" evidence="9">
    <location>
        <begin position="265"/>
        <end position="286"/>
    </location>
</feature>
<keyword evidence="12" id="KW-1185">Reference proteome</keyword>
<evidence type="ECO:0000256" key="9">
    <source>
        <dbReference type="RuleBase" id="RU363032"/>
    </source>
</evidence>
<feature type="transmembrane region" description="Helical" evidence="9">
    <location>
        <begin position="224"/>
        <end position="245"/>
    </location>
</feature>
<dbReference type="RefSeq" id="WP_069691463.1">
    <property type="nucleotide sequence ID" value="NZ_CP017147.1"/>
</dbReference>
<dbReference type="InterPro" id="IPR025966">
    <property type="entry name" value="OppC_N"/>
</dbReference>
<dbReference type="Pfam" id="PF00528">
    <property type="entry name" value="BPD_transp_1"/>
    <property type="match status" value="1"/>
</dbReference>
<dbReference type="OrthoDB" id="9766870at2"/>
<sequence>MSTDVALSPVPLEPRSATVRLSTLRRFLRFARSRHWTFKAGIVLFALIALILILGPWIAPYNPAAQSLLRRLSAPSAAHWLGTDHLGRDLLSRILVGGQFSVLIALVTLFLCVTIGTAIGIISARSGGWADEIMMRAVDLLIAFPDVVVAIFAIAILGPGYTTLIISLTIIGWTPFARLSRGLALVISTKEYINAAEVLGCSRTFIIVRHIIPNTLRPIAAITFLRFGHKLITVGGLSFIGLGVQPPRADWALMLAEAQPFVERVPMLVIAPGLAIFLTALSVTWIGQGLELKEKA</sequence>
<organism evidence="11 12">
    <name type="scientific">Bosea vaviloviae</name>
    <dbReference type="NCBI Taxonomy" id="1526658"/>
    <lineage>
        <taxon>Bacteria</taxon>
        <taxon>Pseudomonadati</taxon>
        <taxon>Pseudomonadota</taxon>
        <taxon>Alphaproteobacteria</taxon>
        <taxon>Hyphomicrobiales</taxon>
        <taxon>Boseaceae</taxon>
        <taxon>Bosea</taxon>
    </lineage>
</organism>
<evidence type="ECO:0000259" key="10">
    <source>
        <dbReference type="PROSITE" id="PS50928"/>
    </source>
</evidence>
<dbReference type="Gene3D" id="1.10.3720.10">
    <property type="entry name" value="MetI-like"/>
    <property type="match status" value="1"/>
</dbReference>
<dbReference type="GO" id="GO:0055085">
    <property type="term" value="P:transmembrane transport"/>
    <property type="evidence" value="ECO:0007669"/>
    <property type="project" value="InterPro"/>
</dbReference>
<comment type="similarity">
    <text evidence="9">Belongs to the binding-protein-dependent transport system permease family.</text>
</comment>
<dbReference type="InterPro" id="IPR035906">
    <property type="entry name" value="MetI-like_sf"/>
</dbReference>
<dbReference type="GO" id="GO:0015833">
    <property type="term" value="P:peptide transport"/>
    <property type="evidence" value="ECO:0007669"/>
    <property type="project" value="UniProtKB-KW"/>
</dbReference>
<keyword evidence="4 9" id="KW-0812">Transmembrane</keyword>
<feature type="transmembrane region" description="Helical" evidence="9">
    <location>
        <begin position="143"/>
        <end position="172"/>
    </location>
</feature>
<feature type="transmembrane region" description="Helical" evidence="9">
    <location>
        <begin position="100"/>
        <end position="122"/>
    </location>
</feature>
<proteinExistence type="inferred from homology"/>
<evidence type="ECO:0000256" key="5">
    <source>
        <dbReference type="ARBA" id="ARBA00022856"/>
    </source>
</evidence>
<keyword evidence="3" id="KW-1003">Cell membrane</keyword>
<evidence type="ECO:0000313" key="12">
    <source>
        <dbReference type="Proteomes" id="UP000094969"/>
    </source>
</evidence>
<dbReference type="GO" id="GO:0015031">
    <property type="term" value="P:protein transport"/>
    <property type="evidence" value="ECO:0007669"/>
    <property type="project" value="UniProtKB-KW"/>
</dbReference>
<evidence type="ECO:0000256" key="2">
    <source>
        <dbReference type="ARBA" id="ARBA00022448"/>
    </source>
</evidence>
<evidence type="ECO:0000256" key="3">
    <source>
        <dbReference type="ARBA" id="ARBA00022475"/>
    </source>
</evidence>
<feature type="domain" description="ABC transmembrane type-1" evidence="10">
    <location>
        <begin position="98"/>
        <end position="287"/>
    </location>
</feature>
<dbReference type="PANTHER" id="PTHR43386">
    <property type="entry name" value="OLIGOPEPTIDE TRANSPORT SYSTEM PERMEASE PROTEIN APPC"/>
    <property type="match status" value="1"/>
</dbReference>
<evidence type="ECO:0000256" key="7">
    <source>
        <dbReference type="ARBA" id="ARBA00022989"/>
    </source>
</evidence>
<name>A0A1D7U4E9_9HYPH</name>
<dbReference type="AlphaFoldDB" id="A0A1D7U4E9"/>
<dbReference type="InterPro" id="IPR050366">
    <property type="entry name" value="BP-dependent_transpt_permease"/>
</dbReference>
<evidence type="ECO:0000256" key="6">
    <source>
        <dbReference type="ARBA" id="ARBA00022927"/>
    </source>
</evidence>
<comment type="subcellular location">
    <subcellularLocation>
        <location evidence="1 9">Cell membrane</location>
        <topology evidence="1 9">Multi-pass membrane protein</topology>
    </subcellularLocation>
</comment>
<evidence type="ECO:0000256" key="1">
    <source>
        <dbReference type="ARBA" id="ARBA00004651"/>
    </source>
</evidence>
<evidence type="ECO:0000256" key="8">
    <source>
        <dbReference type="ARBA" id="ARBA00023136"/>
    </source>
</evidence>
<dbReference type="SUPFAM" id="SSF161098">
    <property type="entry name" value="MetI-like"/>
    <property type="match status" value="1"/>
</dbReference>
<dbReference type="Pfam" id="PF12911">
    <property type="entry name" value="OppC_N"/>
    <property type="match status" value="1"/>
</dbReference>